<dbReference type="PANTHER" id="PTHR24177">
    <property type="entry name" value="CASKIN"/>
    <property type="match status" value="1"/>
</dbReference>
<gene>
    <name evidence="4" type="ORF">K7X08_017767</name>
</gene>
<evidence type="ECO:0000256" key="2">
    <source>
        <dbReference type="SAM" id="Phobius"/>
    </source>
</evidence>
<dbReference type="Gene3D" id="1.25.40.20">
    <property type="entry name" value="Ankyrin repeat-containing domain"/>
    <property type="match status" value="2"/>
</dbReference>
<feature type="transmembrane region" description="Helical" evidence="2">
    <location>
        <begin position="628"/>
        <end position="652"/>
    </location>
</feature>
<reference evidence="5" key="1">
    <citation type="journal article" date="2023" name="Proc. Natl. Acad. Sci. U.S.A.">
        <title>Genomic and structural basis for evolution of tropane alkaloid biosynthesis.</title>
        <authorList>
            <person name="Wanga Y.-J."/>
            <person name="Taina T."/>
            <person name="Yua J.-Y."/>
            <person name="Lia J."/>
            <person name="Xua B."/>
            <person name="Chenc J."/>
            <person name="D'Auriad J.C."/>
            <person name="Huanga J.-P."/>
            <person name="Huanga S.-X."/>
        </authorList>
    </citation>
    <scope>NUCLEOTIDE SEQUENCE [LARGE SCALE GENOMIC DNA]</scope>
    <source>
        <strain evidence="5">cv. KIB-2019</strain>
    </source>
</reference>
<dbReference type="InterPro" id="IPR026961">
    <property type="entry name" value="PGG_dom"/>
</dbReference>
<feature type="domain" description="PGG" evidence="3">
    <location>
        <begin position="540"/>
        <end position="652"/>
    </location>
</feature>
<evidence type="ECO:0000313" key="5">
    <source>
        <dbReference type="Proteomes" id="UP001152561"/>
    </source>
</evidence>
<evidence type="ECO:0000256" key="1">
    <source>
        <dbReference type="SAM" id="MobiDB-lite"/>
    </source>
</evidence>
<dbReference type="InterPro" id="IPR036770">
    <property type="entry name" value="Ankyrin_rpt-contain_sf"/>
</dbReference>
<dbReference type="PANTHER" id="PTHR24177:SF365">
    <property type="entry name" value="ANKYRIN REPEAT-CONTAINING PROTEIN NPR4-LIKE ISOFORM X1"/>
    <property type="match status" value="1"/>
</dbReference>
<comment type="caution">
    <text evidence="4">The sequence shown here is derived from an EMBL/GenBank/DDBJ whole genome shotgun (WGS) entry which is preliminary data.</text>
</comment>
<keyword evidence="2" id="KW-1133">Transmembrane helix</keyword>
<keyword evidence="2" id="KW-0812">Transmembrane</keyword>
<dbReference type="SMART" id="SM00248">
    <property type="entry name" value="ANK"/>
    <property type="match status" value="5"/>
</dbReference>
<dbReference type="Pfam" id="PF13962">
    <property type="entry name" value="PGG"/>
    <property type="match status" value="1"/>
</dbReference>
<feature type="transmembrane region" description="Helical" evidence="2">
    <location>
        <begin position="587"/>
        <end position="608"/>
    </location>
</feature>
<dbReference type="OrthoDB" id="1921232at2759"/>
<accession>A0A9Q1LVS3</accession>
<feature type="region of interest" description="Disordered" evidence="1">
    <location>
        <begin position="54"/>
        <end position="93"/>
    </location>
</feature>
<sequence>MLTLLAKNIVVVIITKYKKGAAEKQREDNMNLSRRTSRITRLLSVKPEVDEYIQEQDGQDCTAGVSATPGDNANDIESHPSNANGHHLSRGRQSELTPHQILYLAALENNWERARPILDKDPSLATEKITERGERVLHIAASARSTQFVRELVKLMKEDDLELKSEDGSTAFCFAAVSGVVEIAEAMRDKNKELPNISNKYLTTPITFAASLGNKDMVSYLYKVTNLEKLQKAELFELLEVTIQNEIYDVALEIFKRDRTLAACTLDTPDHSLLNVLSKKPLTISSENPDGKWENFVHLLNSGFRRACSQLIPWSKSVGVLQDKSSQRKQAGVLLKELWAEWELFLEDELSELVTETEILHSAAKAGNVEFLAVLIRNHPDLIWTHNEKDQTIFHVAVLHREEKVFSLIHQIGAIKNLITLKKDDDYNNILHLAGMLGQPNDLKQELEKPQLEEEPTEELIREIKQIRATVCIKESDKIMPPSLLKVSGAALRMQREIMWFKEVEKTVPSSLLKSVNKDGKTPGQLFTEEHKLLLKEGERWMKDTSNSCMIVATLIATVMFAAAFTVPGGNNSDEGTPILLKQNAFAVFVISDAVALFSSIVSIIMFLSILTSRYTEVDFLVSLPAKLLFGLTTLFVAIVSMLVAFAATFFLVYNYHRAYEPKLIAAFAGVPVALFAILQYRLWLDTAKSTYLSKFLFRPGKHRIYNKQIRHNKGASYIFGRSKR</sequence>
<evidence type="ECO:0000313" key="4">
    <source>
        <dbReference type="EMBL" id="KAJ8545184.1"/>
    </source>
</evidence>
<dbReference type="Pfam" id="PF12796">
    <property type="entry name" value="Ank_2"/>
    <property type="match status" value="1"/>
</dbReference>
<dbReference type="GO" id="GO:0016020">
    <property type="term" value="C:membrane"/>
    <property type="evidence" value="ECO:0007669"/>
    <property type="project" value="TreeGrafter"/>
</dbReference>
<feature type="transmembrane region" description="Helical" evidence="2">
    <location>
        <begin position="664"/>
        <end position="685"/>
    </location>
</feature>
<dbReference type="AlphaFoldDB" id="A0A9Q1LVS3"/>
<dbReference type="EMBL" id="JAJAGQ010000013">
    <property type="protein sequence ID" value="KAJ8545184.1"/>
    <property type="molecule type" value="Genomic_DNA"/>
</dbReference>
<keyword evidence="2" id="KW-0472">Membrane</keyword>
<proteinExistence type="predicted"/>
<name>A0A9Q1LVS3_9SOLA</name>
<organism evidence="4 5">
    <name type="scientific">Anisodus acutangulus</name>
    <dbReference type="NCBI Taxonomy" id="402998"/>
    <lineage>
        <taxon>Eukaryota</taxon>
        <taxon>Viridiplantae</taxon>
        <taxon>Streptophyta</taxon>
        <taxon>Embryophyta</taxon>
        <taxon>Tracheophyta</taxon>
        <taxon>Spermatophyta</taxon>
        <taxon>Magnoliopsida</taxon>
        <taxon>eudicotyledons</taxon>
        <taxon>Gunneridae</taxon>
        <taxon>Pentapetalae</taxon>
        <taxon>asterids</taxon>
        <taxon>lamiids</taxon>
        <taxon>Solanales</taxon>
        <taxon>Solanaceae</taxon>
        <taxon>Solanoideae</taxon>
        <taxon>Hyoscyameae</taxon>
        <taxon>Anisodus</taxon>
    </lineage>
</organism>
<keyword evidence="5" id="KW-1185">Reference proteome</keyword>
<dbReference type="InterPro" id="IPR002110">
    <property type="entry name" value="Ankyrin_rpt"/>
</dbReference>
<protein>
    <recommendedName>
        <fullName evidence="3">PGG domain-containing protein</fullName>
    </recommendedName>
</protein>
<evidence type="ECO:0000259" key="3">
    <source>
        <dbReference type="Pfam" id="PF13962"/>
    </source>
</evidence>
<dbReference type="SUPFAM" id="SSF48403">
    <property type="entry name" value="Ankyrin repeat"/>
    <property type="match status" value="1"/>
</dbReference>
<feature type="transmembrane region" description="Helical" evidence="2">
    <location>
        <begin position="549"/>
        <end position="567"/>
    </location>
</feature>
<dbReference type="Proteomes" id="UP001152561">
    <property type="component" value="Unassembled WGS sequence"/>
</dbReference>